<evidence type="ECO:0000313" key="3">
    <source>
        <dbReference type="Proteomes" id="UP001152747"/>
    </source>
</evidence>
<name>A0A9P1J2I5_9PELO</name>
<reference evidence="2" key="1">
    <citation type="submission" date="2022-11" db="EMBL/GenBank/DDBJ databases">
        <authorList>
            <person name="Kikuchi T."/>
        </authorList>
    </citation>
    <scope>NUCLEOTIDE SEQUENCE</scope>
    <source>
        <strain evidence="2">PS1010</strain>
    </source>
</reference>
<comment type="caution">
    <text evidence="2">The sequence shown here is derived from an EMBL/GenBank/DDBJ whole genome shotgun (WGS) entry which is preliminary data.</text>
</comment>
<feature type="transmembrane region" description="Helical" evidence="1">
    <location>
        <begin position="110"/>
        <end position="130"/>
    </location>
</feature>
<proteinExistence type="predicted"/>
<dbReference type="AlphaFoldDB" id="A0A9P1J2I5"/>
<keyword evidence="1" id="KW-0472">Membrane</keyword>
<evidence type="ECO:0000313" key="2">
    <source>
        <dbReference type="EMBL" id="CAI5455341.1"/>
    </source>
</evidence>
<evidence type="ECO:0000256" key="1">
    <source>
        <dbReference type="SAM" id="Phobius"/>
    </source>
</evidence>
<protein>
    <submittedName>
        <fullName evidence="2">Uncharacterized protein</fullName>
    </submittedName>
</protein>
<accession>A0A9P1J2I5</accession>
<gene>
    <name evidence="2" type="ORF">CAMP_LOCUS17978</name>
</gene>
<keyword evidence="1" id="KW-1133">Transmembrane helix</keyword>
<dbReference type="EMBL" id="CANHGI010000006">
    <property type="protein sequence ID" value="CAI5455341.1"/>
    <property type="molecule type" value="Genomic_DNA"/>
</dbReference>
<sequence>MANDYDLTSEEVFVSLEQLTREKIVGSASSKVLEKSECENKKFPIQEKKSAAELENINSLSDNDYVIERPTRLNFDSSDTAILIPESEIPKKTSCCGRFFKKHFCKFSNVLINFWMLATFCFLVCVIYKVNGRNQ</sequence>
<keyword evidence="1" id="KW-0812">Transmembrane</keyword>
<keyword evidence="3" id="KW-1185">Reference proteome</keyword>
<dbReference type="Proteomes" id="UP001152747">
    <property type="component" value="Unassembled WGS sequence"/>
</dbReference>
<organism evidence="2 3">
    <name type="scientific">Caenorhabditis angaria</name>
    <dbReference type="NCBI Taxonomy" id="860376"/>
    <lineage>
        <taxon>Eukaryota</taxon>
        <taxon>Metazoa</taxon>
        <taxon>Ecdysozoa</taxon>
        <taxon>Nematoda</taxon>
        <taxon>Chromadorea</taxon>
        <taxon>Rhabditida</taxon>
        <taxon>Rhabditina</taxon>
        <taxon>Rhabditomorpha</taxon>
        <taxon>Rhabditoidea</taxon>
        <taxon>Rhabditidae</taxon>
        <taxon>Peloderinae</taxon>
        <taxon>Caenorhabditis</taxon>
    </lineage>
</organism>